<feature type="non-terminal residue" evidence="1">
    <location>
        <position position="1"/>
    </location>
</feature>
<dbReference type="EMBL" id="CAJVQC010028890">
    <property type="protein sequence ID" value="CAG8741011.1"/>
    <property type="molecule type" value="Genomic_DNA"/>
</dbReference>
<organism evidence="1 2">
    <name type="scientific">Racocetra persica</name>
    <dbReference type="NCBI Taxonomy" id="160502"/>
    <lineage>
        <taxon>Eukaryota</taxon>
        <taxon>Fungi</taxon>
        <taxon>Fungi incertae sedis</taxon>
        <taxon>Mucoromycota</taxon>
        <taxon>Glomeromycotina</taxon>
        <taxon>Glomeromycetes</taxon>
        <taxon>Diversisporales</taxon>
        <taxon>Gigasporaceae</taxon>
        <taxon>Racocetra</taxon>
    </lineage>
</organism>
<comment type="caution">
    <text evidence="1">The sequence shown here is derived from an EMBL/GenBank/DDBJ whole genome shotgun (WGS) entry which is preliminary data.</text>
</comment>
<proteinExistence type="predicted"/>
<gene>
    <name evidence="1" type="ORF">RPERSI_LOCUS13155</name>
</gene>
<evidence type="ECO:0000313" key="2">
    <source>
        <dbReference type="Proteomes" id="UP000789920"/>
    </source>
</evidence>
<dbReference type="Proteomes" id="UP000789920">
    <property type="component" value="Unassembled WGS sequence"/>
</dbReference>
<sequence>SKDKINESTLTLENNRQANNSINEHIKAHDVSDDDEIMFDAFSLLNNDYPKEQNDDDEQNNEGEQNDINGSNVIEKTKQMKLKDNPKPIMNSDEPIDKIFEKIQKEFENFSLLTNNNVNSYFEKKQNEEYNLQLGDIAIHFLCELGDMTIRDIFSYVNKNHVGEELIKNIKEKYQSANVDYKLTEKSLKELEINF</sequence>
<name>A0ACA9Q9B0_9GLOM</name>
<reference evidence="1" key="1">
    <citation type="submission" date="2021-06" db="EMBL/GenBank/DDBJ databases">
        <authorList>
            <person name="Kallberg Y."/>
            <person name="Tangrot J."/>
            <person name="Rosling A."/>
        </authorList>
    </citation>
    <scope>NUCLEOTIDE SEQUENCE</scope>
    <source>
        <strain evidence="1">MA461A</strain>
    </source>
</reference>
<protein>
    <submittedName>
        <fullName evidence="1">24391_t:CDS:1</fullName>
    </submittedName>
</protein>
<accession>A0ACA9Q9B0</accession>
<evidence type="ECO:0000313" key="1">
    <source>
        <dbReference type="EMBL" id="CAG8741011.1"/>
    </source>
</evidence>
<keyword evidence="2" id="KW-1185">Reference proteome</keyword>